<dbReference type="OrthoDB" id="9791139at2"/>
<dbReference type="PANTHER" id="PTHR11280">
    <property type="entry name" value="GLUCOSAMINE-6-PHOSPHATE ISOMERASE"/>
    <property type="match status" value="1"/>
</dbReference>
<reference evidence="1 2" key="1">
    <citation type="submission" date="2016-11" db="EMBL/GenBank/DDBJ databases">
        <authorList>
            <person name="Jaros S."/>
            <person name="Januszkiewicz K."/>
            <person name="Wedrychowicz H."/>
        </authorList>
    </citation>
    <scope>NUCLEOTIDE SEQUENCE [LARGE SCALE GENOMIC DNA]</scope>
    <source>
        <strain evidence="1 2">DSM 17459</strain>
    </source>
</reference>
<protein>
    <submittedName>
        <fullName evidence="1">Glucosamine-6-phosphate deaminase</fullName>
    </submittedName>
</protein>
<dbReference type="Proteomes" id="UP000184245">
    <property type="component" value="Unassembled WGS sequence"/>
</dbReference>
<dbReference type="Gene3D" id="3.40.50.1360">
    <property type="match status" value="1"/>
</dbReference>
<evidence type="ECO:0000313" key="1">
    <source>
        <dbReference type="EMBL" id="SHE96786.1"/>
    </source>
</evidence>
<proteinExistence type="predicted"/>
<dbReference type="RefSeq" id="WP_072851464.1">
    <property type="nucleotide sequence ID" value="NZ_FQVI01000009.1"/>
</dbReference>
<dbReference type="STRING" id="1122155.SAMN02745158_02130"/>
<dbReference type="GO" id="GO:0004342">
    <property type="term" value="F:glucosamine-6-phosphate deaminase activity"/>
    <property type="evidence" value="ECO:0007669"/>
    <property type="project" value="InterPro"/>
</dbReference>
<accession>A0A1M4XTW3</accession>
<dbReference type="GO" id="GO:0042802">
    <property type="term" value="F:identical protein binding"/>
    <property type="evidence" value="ECO:0007669"/>
    <property type="project" value="TreeGrafter"/>
</dbReference>
<dbReference type="PANTHER" id="PTHR11280:SF5">
    <property type="entry name" value="GLUCOSAMINE-6-PHOSPHATE ISOMERASE"/>
    <property type="match status" value="1"/>
</dbReference>
<dbReference type="GO" id="GO:0006046">
    <property type="term" value="P:N-acetylglucosamine catabolic process"/>
    <property type="evidence" value="ECO:0007669"/>
    <property type="project" value="TreeGrafter"/>
</dbReference>
<dbReference type="GO" id="GO:0006043">
    <property type="term" value="P:glucosamine catabolic process"/>
    <property type="evidence" value="ECO:0007669"/>
    <property type="project" value="TreeGrafter"/>
</dbReference>
<dbReference type="InterPro" id="IPR037171">
    <property type="entry name" value="NagB/RpiA_transferase-like"/>
</dbReference>
<dbReference type="GO" id="GO:0019262">
    <property type="term" value="P:N-acetylneuraminate catabolic process"/>
    <property type="evidence" value="ECO:0007669"/>
    <property type="project" value="TreeGrafter"/>
</dbReference>
<name>A0A1M4XTW3_9CLOT</name>
<dbReference type="InterPro" id="IPR004547">
    <property type="entry name" value="Glucosamine6P_isomerase"/>
</dbReference>
<dbReference type="GO" id="GO:0005829">
    <property type="term" value="C:cytosol"/>
    <property type="evidence" value="ECO:0007669"/>
    <property type="project" value="TreeGrafter"/>
</dbReference>
<evidence type="ECO:0000313" key="2">
    <source>
        <dbReference type="Proteomes" id="UP000184245"/>
    </source>
</evidence>
<dbReference type="EMBL" id="FQVI01000009">
    <property type="protein sequence ID" value="SHE96786.1"/>
    <property type="molecule type" value="Genomic_DNA"/>
</dbReference>
<organism evidence="1 2">
    <name type="scientific">Lactonifactor longoviformis DSM 17459</name>
    <dbReference type="NCBI Taxonomy" id="1122155"/>
    <lineage>
        <taxon>Bacteria</taxon>
        <taxon>Bacillati</taxon>
        <taxon>Bacillota</taxon>
        <taxon>Clostridia</taxon>
        <taxon>Eubacteriales</taxon>
        <taxon>Clostridiaceae</taxon>
        <taxon>Lactonifactor</taxon>
    </lineage>
</organism>
<dbReference type="SUPFAM" id="SSF100950">
    <property type="entry name" value="NagB/RpiA/CoA transferase-like"/>
    <property type="match status" value="1"/>
</dbReference>
<sequence length="304" mass="35153">MMDLNKLYEWCSIPMEELLDHKDRKVPLRIVEDAAELGEVMARDLAEEIKAANLEQRPFHLIVPCGPKEWYAPFARMVNEERISLKNMICFHMDENLDWEGKLLPEKDPSNFRTFMHTYFYEAVVPELRVKEENRHYLTPDNVKEMSERIEKTEIDYTMGGWGQDGHIAFNQAKRSPYSVVTIDDIRNSTARVQENNIDTMIALAQRSFGAGWQFMPPMSVTLGAKECLKAKKIRVYSATGSWKQTALRVALFSPLTEEYPMTLLQEHPDALITATRETACHPISEHPEWEFRGIAASRKDGRE</sequence>
<dbReference type="AlphaFoldDB" id="A0A1M4XTW3"/>
<keyword evidence="2" id="KW-1185">Reference proteome</keyword>
<gene>
    <name evidence="1" type="ORF">SAMN02745158_02130</name>
</gene>